<dbReference type="PANTHER" id="PTHR43002">
    <property type="entry name" value="GLYCOGEN DEBRANCHING ENZYME"/>
    <property type="match status" value="1"/>
</dbReference>
<dbReference type="Gene3D" id="3.20.20.80">
    <property type="entry name" value="Glycosidases"/>
    <property type="match status" value="1"/>
</dbReference>
<dbReference type="SUPFAM" id="SSF81296">
    <property type="entry name" value="E set domains"/>
    <property type="match status" value="1"/>
</dbReference>
<comment type="similarity">
    <text evidence="1">Belongs to the glycosyl hydrolase 13 family.</text>
</comment>
<dbReference type="SUPFAM" id="SSF51445">
    <property type="entry name" value="(Trans)glycosidases"/>
    <property type="match status" value="1"/>
</dbReference>
<reference evidence="3" key="1">
    <citation type="submission" date="2021-02" db="EMBL/GenBank/DDBJ databases">
        <authorList>
            <person name="Dougan E. K."/>
            <person name="Rhodes N."/>
            <person name="Thang M."/>
            <person name="Chan C."/>
        </authorList>
    </citation>
    <scope>NUCLEOTIDE SEQUENCE</scope>
</reference>
<evidence type="ECO:0000256" key="1">
    <source>
        <dbReference type="ARBA" id="ARBA00008061"/>
    </source>
</evidence>
<accession>A0A812UE91</accession>
<name>A0A812UE91_9DINO</name>
<dbReference type="OrthoDB" id="443240at2759"/>
<sequence length="597" mass="66682">MAQRCVVAVFYTLQTAGQPFRWPRAWWRCRRCFRPRGDLADPRRREGVRREPLSSGLWPPPSSSCPGRGFRPPLSPAAGRVSAPRTCGPDGVWRLLGPHVWRGRYYTYRIRAYHPTTGNIETMETPDPYSHACSADAGRSLICHLPPWELGPEEVPQLDHRADAVIYELHVRDFSARDPTVEPALRGKYLAFEQEGTSGDLHLRRLADAGLTHVHLLPTYDFGSVPERVADRSEPRVNEHAAPDSEEQQAAVMSVADRDSFNWGYDPVLYGVPEGSYATNPDGLARVEEHRRMVAALHRKGLRVVADVVFNHVLASGPESSRSVLDKCVPGYYLRRSEDGRVEHSTCMNNTATERYMMERLVVDMVRRWAVEHRVDGFRFDLMGHVALQCMKRCRATLDSLTLAEHGIDGERLLLYGEGWEFGEVAGGARGPTGCQRFLAGTGIASFNDHLRDAILGGSPFEDPRLQGFATGQGLRPFPEDQGLDQGSPQEQMKKLKVAADTIRVCLASGLRAFVLEEDCFGRRHVPASEVHGGRAAYVVSPAEVVNFICVHDNETLYDSTVWKLSPWIATPCERIRSNWLCTAFLALGHGVPLFHA</sequence>
<evidence type="ECO:0000256" key="2">
    <source>
        <dbReference type="SAM" id="MobiDB-lite"/>
    </source>
</evidence>
<gene>
    <name evidence="3" type="primary">PU1</name>
    <name evidence="3" type="ORF">SNAT2548_LOCUS32058</name>
</gene>
<dbReference type="InterPro" id="IPR014756">
    <property type="entry name" value="Ig_E-set"/>
</dbReference>
<dbReference type="Gene3D" id="2.60.40.10">
    <property type="entry name" value="Immunoglobulins"/>
    <property type="match status" value="1"/>
</dbReference>
<comment type="caution">
    <text evidence="3">The sequence shown here is derived from an EMBL/GenBank/DDBJ whole genome shotgun (WGS) entry which is preliminary data.</text>
</comment>
<feature type="compositionally biased region" description="Basic and acidic residues" evidence="2">
    <location>
        <begin position="40"/>
        <end position="52"/>
    </location>
</feature>
<feature type="non-terminal residue" evidence="3">
    <location>
        <position position="597"/>
    </location>
</feature>
<dbReference type="EMBL" id="CAJNDS010002690">
    <property type="protein sequence ID" value="CAE7565849.1"/>
    <property type="molecule type" value="Genomic_DNA"/>
</dbReference>
<evidence type="ECO:0000313" key="3">
    <source>
        <dbReference type="EMBL" id="CAE7565849.1"/>
    </source>
</evidence>
<organism evidence="3 4">
    <name type="scientific">Symbiodinium natans</name>
    <dbReference type="NCBI Taxonomy" id="878477"/>
    <lineage>
        <taxon>Eukaryota</taxon>
        <taxon>Sar</taxon>
        <taxon>Alveolata</taxon>
        <taxon>Dinophyceae</taxon>
        <taxon>Suessiales</taxon>
        <taxon>Symbiodiniaceae</taxon>
        <taxon>Symbiodinium</taxon>
    </lineage>
</organism>
<proteinExistence type="inferred from homology"/>
<dbReference type="CDD" id="cd11341">
    <property type="entry name" value="AmyAc_Pullulanase_LD-like"/>
    <property type="match status" value="1"/>
</dbReference>
<feature type="region of interest" description="Disordered" evidence="2">
    <location>
        <begin position="40"/>
        <end position="71"/>
    </location>
</feature>
<evidence type="ECO:0000313" key="4">
    <source>
        <dbReference type="Proteomes" id="UP000604046"/>
    </source>
</evidence>
<dbReference type="InterPro" id="IPR017853">
    <property type="entry name" value="GH"/>
</dbReference>
<dbReference type="InterPro" id="IPR013783">
    <property type="entry name" value="Ig-like_fold"/>
</dbReference>
<dbReference type="AlphaFoldDB" id="A0A812UE91"/>
<dbReference type="Proteomes" id="UP000604046">
    <property type="component" value="Unassembled WGS sequence"/>
</dbReference>
<keyword evidence="4" id="KW-1185">Reference proteome</keyword>
<protein>
    <submittedName>
        <fullName evidence="3">PU1 protein</fullName>
    </submittedName>
</protein>